<dbReference type="SUPFAM" id="SSF50729">
    <property type="entry name" value="PH domain-like"/>
    <property type="match status" value="1"/>
</dbReference>
<dbReference type="CDD" id="cd06093">
    <property type="entry name" value="PX_domain"/>
    <property type="match status" value="1"/>
</dbReference>
<dbReference type="EC" id="3.1.4.4" evidence="6"/>
<dbReference type="GO" id="GO:0004630">
    <property type="term" value="F:phospholipase D activity"/>
    <property type="evidence" value="ECO:0007669"/>
    <property type="project" value="UniProtKB-UniRule"/>
</dbReference>
<dbReference type="InterPro" id="IPR001849">
    <property type="entry name" value="PH_domain"/>
</dbReference>
<dbReference type="CDD" id="cd09141">
    <property type="entry name" value="PLDc_vPLD1_2_yPLD_like_2"/>
    <property type="match status" value="1"/>
</dbReference>
<feature type="domain" description="PLD phosphodiesterase" evidence="8">
    <location>
        <begin position="378"/>
        <end position="405"/>
    </location>
</feature>
<dbReference type="GO" id="GO:0009395">
    <property type="term" value="P:phospholipid catabolic process"/>
    <property type="evidence" value="ECO:0007669"/>
    <property type="project" value="TreeGrafter"/>
</dbReference>
<evidence type="ECO:0000256" key="6">
    <source>
        <dbReference type="PIRNR" id="PIRNR009376"/>
    </source>
</evidence>
<dbReference type="EMBL" id="CAJZBQ010000053">
    <property type="protein sequence ID" value="CAG9331727.1"/>
    <property type="molecule type" value="Genomic_DNA"/>
</dbReference>
<evidence type="ECO:0000256" key="2">
    <source>
        <dbReference type="ARBA" id="ARBA00022737"/>
    </source>
</evidence>
<evidence type="ECO:0000256" key="5">
    <source>
        <dbReference type="ARBA" id="ARBA00023098"/>
    </source>
</evidence>
<feature type="domain" description="PLD phosphodiesterase" evidence="8">
    <location>
        <begin position="837"/>
        <end position="864"/>
    </location>
</feature>
<feature type="compositionally biased region" description="Basic and acidic residues" evidence="7">
    <location>
        <begin position="638"/>
        <end position="655"/>
    </location>
</feature>
<feature type="region of interest" description="Disordered" evidence="7">
    <location>
        <begin position="621"/>
        <end position="655"/>
    </location>
</feature>
<dbReference type="PROSITE" id="PS50035">
    <property type="entry name" value="PLD"/>
    <property type="match status" value="2"/>
</dbReference>
<dbReference type="PANTHER" id="PTHR18896:SF76">
    <property type="entry name" value="PHOSPHOLIPASE"/>
    <property type="match status" value="1"/>
</dbReference>
<feature type="compositionally biased region" description="Basic and acidic residues" evidence="7">
    <location>
        <begin position="594"/>
        <end position="603"/>
    </location>
</feature>
<dbReference type="Gene3D" id="3.30.870.10">
    <property type="entry name" value="Endonuclease Chain A"/>
    <property type="match status" value="2"/>
</dbReference>
<evidence type="ECO:0000259" key="8">
    <source>
        <dbReference type="PROSITE" id="PS50035"/>
    </source>
</evidence>
<comment type="caution">
    <text evidence="9">The sequence shown here is derived from an EMBL/GenBank/DDBJ whole genome shotgun (WGS) entry which is preliminary data.</text>
</comment>
<dbReference type="Proteomes" id="UP001162131">
    <property type="component" value="Unassembled WGS sequence"/>
</dbReference>
<reference evidence="9" key="1">
    <citation type="submission" date="2021-09" db="EMBL/GenBank/DDBJ databases">
        <authorList>
            <consortium name="AG Swart"/>
            <person name="Singh M."/>
            <person name="Singh A."/>
            <person name="Seah K."/>
            <person name="Emmerich C."/>
        </authorList>
    </citation>
    <scope>NUCLEOTIDE SEQUENCE</scope>
    <source>
        <strain evidence="9">ATCC30299</strain>
    </source>
</reference>
<evidence type="ECO:0000256" key="1">
    <source>
        <dbReference type="ARBA" id="ARBA00000798"/>
    </source>
</evidence>
<evidence type="ECO:0000256" key="4">
    <source>
        <dbReference type="ARBA" id="ARBA00022963"/>
    </source>
</evidence>
<dbReference type="PIRSF" id="PIRSF009376">
    <property type="entry name" value="Phospholipase_D_euk"/>
    <property type="match status" value="1"/>
</dbReference>
<dbReference type="Gene3D" id="2.30.29.30">
    <property type="entry name" value="Pleckstrin-homology domain (PH domain)/Phosphotyrosine-binding domain (PTB)"/>
    <property type="match status" value="1"/>
</dbReference>
<comment type="catalytic activity">
    <reaction evidence="1 6">
        <text>a 1,2-diacyl-sn-glycero-3-phosphocholine + H2O = a 1,2-diacyl-sn-glycero-3-phosphate + choline + H(+)</text>
        <dbReference type="Rhea" id="RHEA:14445"/>
        <dbReference type="ChEBI" id="CHEBI:15354"/>
        <dbReference type="ChEBI" id="CHEBI:15377"/>
        <dbReference type="ChEBI" id="CHEBI:15378"/>
        <dbReference type="ChEBI" id="CHEBI:57643"/>
        <dbReference type="ChEBI" id="CHEBI:58608"/>
        <dbReference type="EC" id="3.1.4.4"/>
    </reaction>
</comment>
<dbReference type="GO" id="GO:0006654">
    <property type="term" value="P:phosphatidic acid biosynthetic process"/>
    <property type="evidence" value="ECO:0007669"/>
    <property type="project" value="InterPro"/>
</dbReference>
<proteinExistence type="inferred from homology"/>
<dbReference type="SUPFAM" id="SSF56024">
    <property type="entry name" value="Phospholipase D/nuclease"/>
    <property type="match status" value="2"/>
</dbReference>
<keyword evidence="5" id="KW-0443">Lipid metabolism</keyword>
<dbReference type="SMART" id="SM00155">
    <property type="entry name" value="PLDc"/>
    <property type="match status" value="2"/>
</dbReference>
<dbReference type="InterPro" id="IPR015679">
    <property type="entry name" value="PLipase_D_fam"/>
</dbReference>
<organism evidence="9 10">
    <name type="scientific">Blepharisma stoltei</name>
    <dbReference type="NCBI Taxonomy" id="1481888"/>
    <lineage>
        <taxon>Eukaryota</taxon>
        <taxon>Sar</taxon>
        <taxon>Alveolata</taxon>
        <taxon>Ciliophora</taxon>
        <taxon>Postciliodesmatophora</taxon>
        <taxon>Heterotrichea</taxon>
        <taxon>Heterotrichida</taxon>
        <taxon>Blepharismidae</taxon>
        <taxon>Blepharisma</taxon>
    </lineage>
</organism>
<keyword evidence="3 6" id="KW-0378">Hydrolase</keyword>
<dbReference type="InterPro" id="IPR016555">
    <property type="entry name" value="PLipase_D_euk"/>
</dbReference>
<dbReference type="PANTHER" id="PTHR18896">
    <property type="entry name" value="PHOSPHOLIPASE D"/>
    <property type="match status" value="1"/>
</dbReference>
<dbReference type="InterPro" id="IPR011993">
    <property type="entry name" value="PH-like_dom_sf"/>
</dbReference>
<evidence type="ECO:0000256" key="7">
    <source>
        <dbReference type="SAM" id="MobiDB-lite"/>
    </source>
</evidence>
<keyword evidence="2" id="KW-0677">Repeat</keyword>
<feature type="region of interest" description="Disordered" evidence="7">
    <location>
        <begin position="569"/>
        <end position="604"/>
    </location>
</feature>
<dbReference type="InterPro" id="IPR001736">
    <property type="entry name" value="PLipase_D/transphosphatidylase"/>
</dbReference>
<dbReference type="SMART" id="SM00233">
    <property type="entry name" value="PH"/>
    <property type="match status" value="1"/>
</dbReference>
<dbReference type="InterPro" id="IPR025202">
    <property type="entry name" value="PLD-like_dom"/>
</dbReference>
<name>A0AAU9JZF5_9CILI</name>
<evidence type="ECO:0000256" key="3">
    <source>
        <dbReference type="ARBA" id="ARBA00022801"/>
    </source>
</evidence>
<keyword evidence="4 6" id="KW-0442">Lipid degradation</keyword>
<gene>
    <name evidence="9" type="ORF">BSTOLATCC_MIC53790</name>
</gene>
<comment type="similarity">
    <text evidence="6">Belongs to the phospholipase D family.</text>
</comment>
<dbReference type="GO" id="GO:0035556">
    <property type="term" value="P:intracellular signal transduction"/>
    <property type="evidence" value="ECO:0007669"/>
    <property type="project" value="InterPro"/>
</dbReference>
<dbReference type="FunFam" id="3.30.870.10:FF:000011">
    <property type="entry name" value="Phospholipase"/>
    <property type="match status" value="1"/>
</dbReference>
<sequence length="1012" mass="117077">MEILKANTRNVLKDHSLNYEIKEYSLNYYTVDGHKFKLFTFILQVKIEIREYTWKINKSYSDFLRMSKSLETEHGVKKLEITTPLLKPRKFNKLRNLDQLEICYSFLKQIISDQNYKDSRSATEFLEVSLKSFSSDEKCKEGYVLKMGSGRVSNQHKFFTCYNSGTRVTKRWFRVCELGVETYNDNFEQGIADAIYFSSDFQVRVGKKETGYDDAVRISTPQHNIVFRTGNMQKRDEWAEAINNGYDSSEYKNAKMRYDSSFLVRNYIQAKWYIDGAEYFSDICNAIDQAQESVFITDWWMSPDVFLKRPADLNPESKLVDVLGAAADRGVIVYVHLYKEISFSLTLNSLYTKNSLSDRSPNIKVMRHPNVSLKGGTFLWSHHEKLVCIDSNIAFMGGLDLCHGRWDTGVHSLTDLGEHQYWNGIEYSNVRIEDFTKVEDWERDTIDRETTPRMPWHDIAICVTGMVVDDITRHFRELWNHSVKDVTGSRESGEIMTFVEDNKATAKVSPKIETILSKNTFETQPEQEESKDKNKFSKLFSGLISKAIKNDGEDEESASSANEMHHRFLERASMEPEKDVEKIEENKEEDEENKENGENKEGSSKSYLTLFSELIKRNLNPHPNAKRLSEVSLEEEKDEIKKREEDEERKKAEENNYKGDLAKTIFSSLLISPKKPPTKEVYEFGTCRCQLTRSGGLWSLGIKPTEVSIHSAYMHLINSAENFIYIENQFFISSPAGDTVLNLIGEALISRILNAIKKGTPFKVIVVIPLLPAFEGSVDDPAASVLRVQLYWEYQTICRGANSIYTQLKEKVPNPEDYISFYSLRTHAVLNDWPVTEMIYIHSKLMIVDDQHMIVGSANLNDRSLNGNRDSEIAMVITDNKKVSSRMAGENVEVSEFCHSLRMNIFKEHSGCDDFEILKDPFTEEFEEIWKNNAKKNTEWYRRVFRCYPDDNISKIKDVEEFAKESDFDSYPQLAEEVSGHLVEFPLNFLSEEYLKIKVANKEYLLPEKAFL</sequence>
<accession>A0AAU9JZF5</accession>
<evidence type="ECO:0000313" key="10">
    <source>
        <dbReference type="Proteomes" id="UP001162131"/>
    </source>
</evidence>
<feature type="compositionally biased region" description="Basic and acidic residues" evidence="7">
    <location>
        <begin position="569"/>
        <end position="585"/>
    </location>
</feature>
<dbReference type="Pfam" id="PF13091">
    <property type="entry name" value="PLDc_2"/>
    <property type="match status" value="1"/>
</dbReference>
<keyword evidence="10" id="KW-1185">Reference proteome</keyword>
<evidence type="ECO:0000313" key="9">
    <source>
        <dbReference type="EMBL" id="CAG9331727.1"/>
    </source>
</evidence>
<dbReference type="AlphaFoldDB" id="A0AAU9JZF5"/>
<protein>
    <recommendedName>
        <fullName evidence="6">Phospholipase</fullName>
        <ecNumber evidence="6">3.1.4.4</ecNumber>
    </recommendedName>
</protein>